<dbReference type="Pfam" id="PF13361">
    <property type="entry name" value="UvrD_C"/>
    <property type="match status" value="1"/>
</dbReference>
<sequence length="654" mass="75507">MTSHHSEFAATQSAHKQNSLILHEEQITVSTTTERHVMVLAGPGTGKTSVIIARIQFLVQSYNPHEIMVLTFSTRAMSELKHRLYTAERKLMEKVWIGTFHAIGVRILKKHASTIGLSHEFRVISEKESIHYIEELLRRTKNNVGMAYKIYEDIQRIKDKLYSTEELESQDTNAEFLFIYQEYQNVLKLKNLVDFGDILLYVKQLFIENKEILQLLQKQFSHVIVDEYQDINFAQYYFIMTLLQKGTNSLFCVGDDDQTIYTWRGANTERITTFKDNFPLSQTLYLSNNYRSNNDIIYHAFKLISHNSDRCWKEMQKSSIDESDVKFSTGTTIKCYESDIIEVSHITTQITELLPYGGSIAILVRNNEHIIPFEYSMRYNDIQYVIGNTRSFIEREEVQLALNILKLSIDPHADHNLKELLLLTHTLNITQINALLKIAAQSSCSLYELACNKLHSRTSSKLQAVKEIIDNISKNASLIEDGKISDAISDSINNIGYVKTITKGKFEKLEDLYSDSFTVLSEHENEKARNLISIIEIAAQYKKATPLIERFSRNNHTDAQKSHEKHTVYLSTIHSSKGMEFDIVFIPFVEEGNLPYCKNYQSENIEDERRLLYVGMTRARHKLCMSHSKCKLRSGKQIHNTPSRFIAEAELTTE</sequence>
<keyword evidence="2 12" id="KW-0547">Nucleotide-binding</keyword>
<keyword evidence="6" id="KW-0238">DNA-binding</keyword>
<keyword evidence="5 12" id="KW-0067">ATP-binding</keyword>
<dbReference type="GO" id="GO:0043138">
    <property type="term" value="F:3'-5' DNA helicase activity"/>
    <property type="evidence" value="ECO:0007669"/>
    <property type="project" value="UniProtKB-EC"/>
</dbReference>
<evidence type="ECO:0000256" key="10">
    <source>
        <dbReference type="ARBA" id="ARBA00034923"/>
    </source>
</evidence>
<reference evidence="15 16" key="1">
    <citation type="journal article" date="2018" name="Genome Biol. Evol.">
        <title>The Genome Sequence of "Candidatus Fokinia solitaria": Insights on Reductive Evolution in Rickettsiales.</title>
        <authorList>
            <person name="Floriano A.M."/>
            <person name="Castelli M."/>
            <person name="Krenek S."/>
            <person name="Berendonk T.U."/>
            <person name="Bazzocchi C."/>
            <person name="Petroni G."/>
            <person name="Sassera D."/>
        </authorList>
    </citation>
    <scope>NUCLEOTIDE SEQUENCE [LARGE SCALE GENOMIC DNA]</scope>
    <source>
        <strain evidence="15">Rio ETE_ALG 3VII</strain>
    </source>
</reference>
<evidence type="ECO:0000313" key="15">
    <source>
        <dbReference type="EMBL" id="AWD33388.1"/>
    </source>
</evidence>
<gene>
    <name evidence="15" type="ORF">Fsol_00606</name>
</gene>
<dbReference type="Proteomes" id="UP000244519">
    <property type="component" value="Chromosome"/>
</dbReference>
<dbReference type="GO" id="GO:0005524">
    <property type="term" value="F:ATP binding"/>
    <property type="evidence" value="ECO:0007669"/>
    <property type="project" value="UniProtKB-UniRule"/>
</dbReference>
<dbReference type="InterPro" id="IPR014017">
    <property type="entry name" value="DNA_helicase_UvrD-like_C"/>
</dbReference>
<dbReference type="OrthoDB" id="9806690at2"/>
<evidence type="ECO:0000259" key="14">
    <source>
        <dbReference type="PROSITE" id="PS51217"/>
    </source>
</evidence>
<comment type="catalytic activity">
    <reaction evidence="11">
        <text>ATP + H2O = ADP + phosphate + H(+)</text>
        <dbReference type="Rhea" id="RHEA:13065"/>
        <dbReference type="ChEBI" id="CHEBI:15377"/>
        <dbReference type="ChEBI" id="CHEBI:15378"/>
        <dbReference type="ChEBI" id="CHEBI:30616"/>
        <dbReference type="ChEBI" id="CHEBI:43474"/>
        <dbReference type="ChEBI" id="CHEBI:456216"/>
        <dbReference type="EC" id="5.6.2.4"/>
    </reaction>
</comment>
<dbReference type="EMBL" id="CP025989">
    <property type="protein sequence ID" value="AWD33388.1"/>
    <property type="molecule type" value="Genomic_DNA"/>
</dbReference>
<dbReference type="InterPro" id="IPR000212">
    <property type="entry name" value="DNA_helicase_UvrD/REP"/>
</dbReference>
<dbReference type="Gene3D" id="3.40.50.300">
    <property type="entry name" value="P-loop containing nucleotide triphosphate hydrolases"/>
    <property type="match status" value="2"/>
</dbReference>
<evidence type="ECO:0000256" key="12">
    <source>
        <dbReference type="PROSITE-ProRule" id="PRU00560"/>
    </source>
</evidence>
<evidence type="ECO:0000313" key="16">
    <source>
        <dbReference type="Proteomes" id="UP000244519"/>
    </source>
</evidence>
<keyword evidence="4 12" id="KW-0347">Helicase</keyword>
<dbReference type="Gene3D" id="1.10.10.160">
    <property type="match status" value="1"/>
</dbReference>
<comment type="similarity">
    <text evidence="1">Belongs to the helicase family. UvrD subfamily.</text>
</comment>
<name>A0A2U8BSW3_9RICK</name>
<evidence type="ECO:0000256" key="5">
    <source>
        <dbReference type="ARBA" id="ARBA00022840"/>
    </source>
</evidence>
<dbReference type="GO" id="GO:0000725">
    <property type="term" value="P:recombinational repair"/>
    <property type="evidence" value="ECO:0007669"/>
    <property type="project" value="TreeGrafter"/>
</dbReference>
<dbReference type="InterPro" id="IPR027417">
    <property type="entry name" value="P-loop_NTPase"/>
</dbReference>
<dbReference type="GO" id="GO:0016887">
    <property type="term" value="F:ATP hydrolysis activity"/>
    <property type="evidence" value="ECO:0007669"/>
    <property type="project" value="RHEA"/>
</dbReference>
<dbReference type="RefSeq" id="WP_108673402.1">
    <property type="nucleotide sequence ID" value="NZ_CP025989.1"/>
</dbReference>
<dbReference type="AlphaFoldDB" id="A0A2U8BSW3"/>
<dbReference type="KEGG" id="fso:Fsol_00606"/>
<accession>A0A2U8BSW3</accession>
<proteinExistence type="inferred from homology"/>
<evidence type="ECO:0000256" key="1">
    <source>
        <dbReference type="ARBA" id="ARBA00009922"/>
    </source>
</evidence>
<dbReference type="Gene3D" id="1.10.486.10">
    <property type="entry name" value="PCRA, domain 4"/>
    <property type="match status" value="1"/>
</dbReference>
<dbReference type="InterPro" id="IPR014016">
    <property type="entry name" value="UvrD-like_ATP-bd"/>
</dbReference>
<keyword evidence="16" id="KW-1185">Reference proteome</keyword>
<evidence type="ECO:0000256" key="8">
    <source>
        <dbReference type="ARBA" id="ARBA00034617"/>
    </source>
</evidence>
<evidence type="ECO:0000256" key="2">
    <source>
        <dbReference type="ARBA" id="ARBA00022741"/>
    </source>
</evidence>
<dbReference type="CDD" id="cd17932">
    <property type="entry name" value="DEXQc_UvrD"/>
    <property type="match status" value="1"/>
</dbReference>
<dbReference type="PROSITE" id="PS51217">
    <property type="entry name" value="UVRD_HELICASE_CTER"/>
    <property type="match status" value="1"/>
</dbReference>
<dbReference type="PANTHER" id="PTHR11070:SF2">
    <property type="entry name" value="ATP-DEPENDENT DNA HELICASE SRS2"/>
    <property type="match status" value="1"/>
</dbReference>
<dbReference type="CDD" id="cd18807">
    <property type="entry name" value="SF1_C_UvrD"/>
    <property type="match status" value="1"/>
</dbReference>
<protein>
    <recommendedName>
        <fullName evidence="9">DNA 3'-5' helicase</fullName>
        <ecNumber evidence="9">5.6.2.4</ecNumber>
    </recommendedName>
    <alternativeName>
        <fullName evidence="10">DNA 3'-5' helicase II</fullName>
    </alternativeName>
</protein>
<keyword evidence="3 12" id="KW-0378">Hydrolase</keyword>
<evidence type="ECO:0000259" key="13">
    <source>
        <dbReference type="PROSITE" id="PS51198"/>
    </source>
</evidence>
<dbReference type="InterPro" id="IPR013986">
    <property type="entry name" value="DExx_box_DNA_helicase_dom_sf"/>
</dbReference>
<keyword evidence="7" id="KW-0413">Isomerase</keyword>
<organism evidence="15 16">
    <name type="scientific">Candidatus Fokinia solitaria</name>
    <dbReference type="NCBI Taxonomy" id="1802984"/>
    <lineage>
        <taxon>Bacteria</taxon>
        <taxon>Pseudomonadati</taxon>
        <taxon>Pseudomonadota</taxon>
        <taxon>Alphaproteobacteria</taxon>
        <taxon>Rickettsiales</taxon>
        <taxon>Candidatus Midichloriaceae</taxon>
        <taxon>Candidatus Fokinia</taxon>
    </lineage>
</organism>
<evidence type="ECO:0000256" key="7">
    <source>
        <dbReference type="ARBA" id="ARBA00023235"/>
    </source>
</evidence>
<dbReference type="SUPFAM" id="SSF52540">
    <property type="entry name" value="P-loop containing nucleoside triphosphate hydrolases"/>
    <property type="match status" value="1"/>
</dbReference>
<dbReference type="EC" id="5.6.2.4" evidence="9"/>
<evidence type="ECO:0000256" key="11">
    <source>
        <dbReference type="ARBA" id="ARBA00048988"/>
    </source>
</evidence>
<feature type="domain" description="UvrD-like helicase C-terminal" evidence="14">
    <location>
        <begin position="294"/>
        <end position="578"/>
    </location>
</feature>
<dbReference type="Pfam" id="PF00580">
    <property type="entry name" value="UvrD-helicase"/>
    <property type="match status" value="1"/>
</dbReference>
<comment type="catalytic activity">
    <reaction evidence="8">
        <text>Couples ATP hydrolysis with the unwinding of duplex DNA by translocating in the 3'-5' direction.</text>
        <dbReference type="EC" id="5.6.2.4"/>
    </reaction>
</comment>
<feature type="domain" description="UvrD-like helicase ATP-binding" evidence="13">
    <location>
        <begin position="20"/>
        <end position="293"/>
    </location>
</feature>
<dbReference type="PROSITE" id="PS51198">
    <property type="entry name" value="UVRD_HELICASE_ATP_BIND"/>
    <property type="match status" value="1"/>
</dbReference>
<feature type="binding site" evidence="12">
    <location>
        <begin position="41"/>
        <end position="48"/>
    </location>
    <ligand>
        <name>ATP</name>
        <dbReference type="ChEBI" id="CHEBI:30616"/>
    </ligand>
</feature>
<dbReference type="GO" id="GO:0003677">
    <property type="term" value="F:DNA binding"/>
    <property type="evidence" value="ECO:0007669"/>
    <property type="project" value="UniProtKB-KW"/>
</dbReference>
<dbReference type="PANTHER" id="PTHR11070">
    <property type="entry name" value="UVRD / RECB / PCRA DNA HELICASE FAMILY MEMBER"/>
    <property type="match status" value="1"/>
</dbReference>
<evidence type="ECO:0000256" key="4">
    <source>
        <dbReference type="ARBA" id="ARBA00022806"/>
    </source>
</evidence>
<evidence type="ECO:0000256" key="3">
    <source>
        <dbReference type="ARBA" id="ARBA00022801"/>
    </source>
</evidence>
<evidence type="ECO:0000256" key="9">
    <source>
        <dbReference type="ARBA" id="ARBA00034808"/>
    </source>
</evidence>
<evidence type="ECO:0000256" key="6">
    <source>
        <dbReference type="ARBA" id="ARBA00023125"/>
    </source>
</evidence>